<name>A0A1Q2CD71_9ACTN</name>
<dbReference type="STRING" id="1610493.RPIT_03850"/>
<dbReference type="KEGG" id="tfl:RPIT_03850"/>
<evidence type="ECO:0000259" key="7">
    <source>
        <dbReference type="Pfam" id="PF02683"/>
    </source>
</evidence>
<feature type="transmembrane region" description="Helical" evidence="6">
    <location>
        <begin position="76"/>
        <end position="96"/>
    </location>
</feature>
<feature type="transmembrane region" description="Helical" evidence="6">
    <location>
        <begin position="192"/>
        <end position="214"/>
    </location>
</feature>
<dbReference type="OrthoDB" id="4332145at2"/>
<evidence type="ECO:0000256" key="3">
    <source>
        <dbReference type="ARBA" id="ARBA00022692"/>
    </source>
</evidence>
<feature type="domain" description="Cytochrome C biogenesis protein transmembrane" evidence="7">
    <location>
        <begin position="8"/>
        <end position="173"/>
    </location>
</feature>
<dbReference type="Proteomes" id="UP000188324">
    <property type="component" value="Chromosome"/>
</dbReference>
<feature type="transmembrane region" description="Helical" evidence="6">
    <location>
        <begin position="6"/>
        <end position="34"/>
    </location>
</feature>
<evidence type="ECO:0000256" key="1">
    <source>
        <dbReference type="ARBA" id="ARBA00004141"/>
    </source>
</evidence>
<dbReference type="InterPro" id="IPR003834">
    <property type="entry name" value="Cyt_c_assmbl_TM_dom"/>
</dbReference>
<dbReference type="GO" id="GO:0016020">
    <property type="term" value="C:membrane"/>
    <property type="evidence" value="ECO:0007669"/>
    <property type="project" value="UniProtKB-SubCell"/>
</dbReference>
<gene>
    <name evidence="8" type="ORF">RPIT_03850</name>
</gene>
<proteinExistence type="inferred from homology"/>
<evidence type="ECO:0000256" key="6">
    <source>
        <dbReference type="SAM" id="Phobius"/>
    </source>
</evidence>
<dbReference type="PANTHER" id="PTHR31272">
    <property type="entry name" value="CYTOCHROME C-TYPE BIOGENESIS PROTEIN HI_1454-RELATED"/>
    <property type="match status" value="1"/>
</dbReference>
<organism evidence="8 9">
    <name type="scientific">Tessaracoccus flavus</name>
    <dbReference type="NCBI Taxonomy" id="1610493"/>
    <lineage>
        <taxon>Bacteria</taxon>
        <taxon>Bacillati</taxon>
        <taxon>Actinomycetota</taxon>
        <taxon>Actinomycetes</taxon>
        <taxon>Propionibacteriales</taxon>
        <taxon>Propionibacteriaceae</taxon>
        <taxon>Tessaracoccus</taxon>
    </lineage>
</organism>
<dbReference type="PANTHER" id="PTHR31272:SF4">
    <property type="entry name" value="CYTOCHROME C-TYPE BIOGENESIS PROTEIN HI_1454-RELATED"/>
    <property type="match status" value="1"/>
</dbReference>
<evidence type="ECO:0000313" key="8">
    <source>
        <dbReference type="EMBL" id="AQP44054.1"/>
    </source>
</evidence>
<dbReference type="EMBL" id="CP019605">
    <property type="protein sequence ID" value="AQP44054.1"/>
    <property type="molecule type" value="Genomic_DNA"/>
</dbReference>
<evidence type="ECO:0000256" key="4">
    <source>
        <dbReference type="ARBA" id="ARBA00022989"/>
    </source>
</evidence>
<feature type="transmembrane region" description="Helical" evidence="6">
    <location>
        <begin position="46"/>
        <end position="70"/>
    </location>
</feature>
<dbReference type="AlphaFoldDB" id="A0A1Q2CD71"/>
<feature type="transmembrane region" description="Helical" evidence="6">
    <location>
        <begin position="117"/>
        <end position="143"/>
    </location>
</feature>
<keyword evidence="4 6" id="KW-1133">Transmembrane helix</keyword>
<comment type="similarity">
    <text evidence="2">Belongs to the DsbD family.</text>
</comment>
<evidence type="ECO:0000313" key="9">
    <source>
        <dbReference type="Proteomes" id="UP000188324"/>
    </source>
</evidence>
<keyword evidence="5 6" id="KW-0472">Membrane</keyword>
<reference evidence="8 9" key="1">
    <citation type="journal article" date="2016" name="Int. J. Syst. Evol. Microbiol.">
        <title>Tessaracoccus flavus sp. nov., isolated from the drainage system of a lindane-producing factory.</title>
        <authorList>
            <person name="Kumari R."/>
            <person name="Singh P."/>
            <person name="Schumann P."/>
            <person name="Lal R."/>
        </authorList>
    </citation>
    <scope>NUCLEOTIDE SEQUENCE [LARGE SCALE GENOMIC DNA]</scope>
    <source>
        <strain evidence="8 9">RP1T</strain>
    </source>
</reference>
<evidence type="ECO:0000256" key="2">
    <source>
        <dbReference type="ARBA" id="ARBA00006143"/>
    </source>
</evidence>
<keyword evidence="3 6" id="KW-0812">Transmembrane</keyword>
<sequence>MMGVGYAGAFLGGAAALFSPCAALLLPAFFAYAFGGSKATLLGRTALFYLGLLLTLVPLGVAAGALGGLLTTHRGTVATIGGVVLIGFGLLTALGIQLPVPGVKQSGRDPRGALGTVLLGATYGLAGACTGPLLGAVLTMAAVGGSVGYGAVLLALFGAGMVVPLVLLALVWDRLRLGQRWGRARALRIGPFTTSVLGLVSGLLFAAVGVLFVATDATAGLGGILDATAQFRLESWLAEVGRAVPDLAVMGAAAVVVLLVGWGWLRGSR</sequence>
<dbReference type="Pfam" id="PF02683">
    <property type="entry name" value="DsbD_TM"/>
    <property type="match status" value="1"/>
</dbReference>
<protein>
    <recommendedName>
        <fullName evidence="7">Cytochrome C biogenesis protein transmembrane domain-containing protein</fullName>
    </recommendedName>
</protein>
<comment type="subcellular location">
    <subcellularLocation>
        <location evidence="1">Membrane</location>
        <topology evidence="1">Multi-pass membrane protein</topology>
    </subcellularLocation>
</comment>
<feature type="transmembrane region" description="Helical" evidence="6">
    <location>
        <begin position="247"/>
        <end position="265"/>
    </location>
</feature>
<evidence type="ECO:0000256" key="5">
    <source>
        <dbReference type="ARBA" id="ARBA00023136"/>
    </source>
</evidence>
<accession>A0A1Q2CD71</accession>
<keyword evidence="9" id="KW-1185">Reference proteome</keyword>
<dbReference type="GO" id="GO:0017004">
    <property type="term" value="P:cytochrome complex assembly"/>
    <property type="evidence" value="ECO:0007669"/>
    <property type="project" value="InterPro"/>
</dbReference>
<dbReference type="InterPro" id="IPR051790">
    <property type="entry name" value="Cytochrome_c-biogenesis_DsbD"/>
</dbReference>
<feature type="transmembrane region" description="Helical" evidence="6">
    <location>
        <begin position="149"/>
        <end position="172"/>
    </location>
</feature>